<keyword evidence="1" id="KW-0732">Signal</keyword>
<feature type="signal peptide" evidence="1">
    <location>
        <begin position="1"/>
        <end position="21"/>
    </location>
</feature>
<proteinExistence type="predicted"/>
<accession>A0AAD4BPB5</accession>
<reference evidence="2" key="1">
    <citation type="submission" date="2019-10" db="EMBL/GenBank/DDBJ databases">
        <authorList>
            <consortium name="DOE Joint Genome Institute"/>
            <person name="Kuo A."/>
            <person name="Miyauchi S."/>
            <person name="Kiss E."/>
            <person name="Drula E."/>
            <person name="Kohler A."/>
            <person name="Sanchez-Garcia M."/>
            <person name="Andreopoulos B."/>
            <person name="Barry K.W."/>
            <person name="Bonito G."/>
            <person name="Buee M."/>
            <person name="Carver A."/>
            <person name="Chen C."/>
            <person name="Cichocki N."/>
            <person name="Clum A."/>
            <person name="Culley D."/>
            <person name="Crous P.W."/>
            <person name="Fauchery L."/>
            <person name="Girlanda M."/>
            <person name="Hayes R."/>
            <person name="Keri Z."/>
            <person name="LaButti K."/>
            <person name="Lipzen A."/>
            <person name="Lombard V."/>
            <person name="Magnuson J."/>
            <person name="Maillard F."/>
            <person name="Morin E."/>
            <person name="Murat C."/>
            <person name="Nolan M."/>
            <person name="Ohm R."/>
            <person name="Pangilinan J."/>
            <person name="Pereira M."/>
            <person name="Perotto S."/>
            <person name="Peter M."/>
            <person name="Riley R."/>
            <person name="Sitrit Y."/>
            <person name="Stielow B."/>
            <person name="Szollosi G."/>
            <person name="Zifcakova L."/>
            <person name="Stursova M."/>
            <person name="Spatafora J.W."/>
            <person name="Tedersoo L."/>
            <person name="Vaario L.-M."/>
            <person name="Yamada A."/>
            <person name="Yan M."/>
            <person name="Wang P."/>
            <person name="Xu J."/>
            <person name="Bruns T."/>
            <person name="Baldrian P."/>
            <person name="Vilgalys R."/>
            <person name="Henrissat B."/>
            <person name="Grigoriev I.V."/>
            <person name="Hibbett D."/>
            <person name="Nagy L.G."/>
            <person name="Martin F.M."/>
        </authorList>
    </citation>
    <scope>NUCLEOTIDE SEQUENCE</scope>
    <source>
        <strain evidence="2">BED1</strain>
    </source>
</reference>
<sequence length="149" mass="15907">MRIIRLSATVLAIAGLMGTSAAPTSEAMSDNTGGPMPTEIHRARDDTYLDATRTRPLEGGRLNARLYVVCNADRFEGTLKCRPTHRAQNVGPDEMALPTAARAIETLDAAEVPTGSGSKWAVVMVQNMQGKLGFRIEMLVGSYGLGSSQ</sequence>
<evidence type="ECO:0000313" key="3">
    <source>
        <dbReference type="Proteomes" id="UP001194468"/>
    </source>
</evidence>
<reference evidence="2" key="2">
    <citation type="journal article" date="2020" name="Nat. Commun.">
        <title>Large-scale genome sequencing of mycorrhizal fungi provides insights into the early evolution of symbiotic traits.</title>
        <authorList>
            <person name="Miyauchi S."/>
            <person name="Kiss E."/>
            <person name="Kuo A."/>
            <person name="Drula E."/>
            <person name="Kohler A."/>
            <person name="Sanchez-Garcia M."/>
            <person name="Morin E."/>
            <person name="Andreopoulos B."/>
            <person name="Barry K.W."/>
            <person name="Bonito G."/>
            <person name="Buee M."/>
            <person name="Carver A."/>
            <person name="Chen C."/>
            <person name="Cichocki N."/>
            <person name="Clum A."/>
            <person name="Culley D."/>
            <person name="Crous P.W."/>
            <person name="Fauchery L."/>
            <person name="Girlanda M."/>
            <person name="Hayes R.D."/>
            <person name="Keri Z."/>
            <person name="LaButti K."/>
            <person name="Lipzen A."/>
            <person name="Lombard V."/>
            <person name="Magnuson J."/>
            <person name="Maillard F."/>
            <person name="Murat C."/>
            <person name="Nolan M."/>
            <person name="Ohm R.A."/>
            <person name="Pangilinan J."/>
            <person name="Pereira M.F."/>
            <person name="Perotto S."/>
            <person name="Peter M."/>
            <person name="Pfister S."/>
            <person name="Riley R."/>
            <person name="Sitrit Y."/>
            <person name="Stielow J.B."/>
            <person name="Szollosi G."/>
            <person name="Zifcakova L."/>
            <person name="Stursova M."/>
            <person name="Spatafora J.W."/>
            <person name="Tedersoo L."/>
            <person name="Vaario L.M."/>
            <person name="Yamada A."/>
            <person name="Yan M."/>
            <person name="Wang P."/>
            <person name="Xu J."/>
            <person name="Bruns T."/>
            <person name="Baldrian P."/>
            <person name="Vilgalys R."/>
            <person name="Dunand C."/>
            <person name="Henrissat B."/>
            <person name="Grigoriev I.V."/>
            <person name="Hibbett D."/>
            <person name="Nagy L.G."/>
            <person name="Martin F.M."/>
        </authorList>
    </citation>
    <scope>NUCLEOTIDE SEQUENCE</scope>
    <source>
        <strain evidence="2">BED1</strain>
    </source>
</reference>
<evidence type="ECO:0000313" key="2">
    <source>
        <dbReference type="EMBL" id="KAF8436246.1"/>
    </source>
</evidence>
<gene>
    <name evidence="2" type="ORF">L210DRAFT_2475285</name>
</gene>
<feature type="chain" id="PRO_5041959265" evidence="1">
    <location>
        <begin position="22"/>
        <end position="149"/>
    </location>
</feature>
<dbReference type="Proteomes" id="UP001194468">
    <property type="component" value="Unassembled WGS sequence"/>
</dbReference>
<keyword evidence="3" id="KW-1185">Reference proteome</keyword>
<dbReference type="AlphaFoldDB" id="A0AAD4BPB5"/>
<evidence type="ECO:0000256" key="1">
    <source>
        <dbReference type="SAM" id="SignalP"/>
    </source>
</evidence>
<name>A0AAD4BPB5_BOLED</name>
<protein>
    <submittedName>
        <fullName evidence="2">Uncharacterized protein</fullName>
    </submittedName>
</protein>
<comment type="caution">
    <text evidence="2">The sequence shown here is derived from an EMBL/GenBank/DDBJ whole genome shotgun (WGS) entry which is preliminary data.</text>
</comment>
<dbReference type="EMBL" id="WHUW01000022">
    <property type="protein sequence ID" value="KAF8436246.1"/>
    <property type="molecule type" value="Genomic_DNA"/>
</dbReference>
<organism evidence="2 3">
    <name type="scientific">Boletus edulis BED1</name>
    <dbReference type="NCBI Taxonomy" id="1328754"/>
    <lineage>
        <taxon>Eukaryota</taxon>
        <taxon>Fungi</taxon>
        <taxon>Dikarya</taxon>
        <taxon>Basidiomycota</taxon>
        <taxon>Agaricomycotina</taxon>
        <taxon>Agaricomycetes</taxon>
        <taxon>Agaricomycetidae</taxon>
        <taxon>Boletales</taxon>
        <taxon>Boletineae</taxon>
        <taxon>Boletaceae</taxon>
        <taxon>Boletoideae</taxon>
        <taxon>Boletus</taxon>
    </lineage>
</organism>